<dbReference type="InParanoid" id="Q23DP3"/>
<evidence type="ECO:0000256" key="11">
    <source>
        <dbReference type="PIRSR" id="PIRSR001400-3"/>
    </source>
</evidence>
<feature type="binding site" evidence="11">
    <location>
        <position position="269"/>
    </location>
    <ligand>
        <name>Mg(2+)</name>
        <dbReference type="ChEBI" id="CHEBI:18420"/>
    </ligand>
</feature>
<dbReference type="HOGENOM" id="CLU_031223_2_1_1"/>
<evidence type="ECO:0000256" key="7">
    <source>
        <dbReference type="ARBA" id="ARBA00023152"/>
    </source>
</evidence>
<feature type="binding site" evidence="10">
    <location>
        <position position="423"/>
    </location>
    <ligand>
        <name>substrate</name>
    </ligand>
</feature>
<keyword evidence="6 11" id="KW-0460">Magnesium</keyword>
<dbReference type="Pfam" id="PF03952">
    <property type="entry name" value="Enolase_N"/>
    <property type="match status" value="1"/>
</dbReference>
<dbReference type="KEGG" id="tet:TTHERM_00046480"/>
<dbReference type="Gene3D" id="3.30.390.10">
    <property type="entry name" value="Enolase-like, N-terminal domain"/>
    <property type="match status" value="1"/>
</dbReference>
<keyword evidence="7" id="KW-0324">Glycolysis</keyword>
<feature type="domain" description="Enolase N-terminal" evidence="13">
    <location>
        <begin position="21"/>
        <end position="156"/>
    </location>
</feature>
<feature type="binding site" evidence="11">
    <location>
        <position position="320"/>
    </location>
    <ligand>
        <name>Mg(2+)</name>
        <dbReference type="ChEBI" id="CHEBI:18420"/>
    </ligand>
</feature>
<feature type="binding site" evidence="10">
    <location>
        <begin position="399"/>
        <end position="402"/>
    </location>
    <ligand>
        <name>substrate</name>
    </ligand>
</feature>
<evidence type="ECO:0000256" key="5">
    <source>
        <dbReference type="ARBA" id="ARBA00022490"/>
    </source>
</evidence>
<evidence type="ECO:0000256" key="4">
    <source>
        <dbReference type="ARBA" id="ARBA00012058"/>
    </source>
</evidence>
<dbReference type="OMA" id="RCMMSHR"/>
<evidence type="ECO:0000259" key="12">
    <source>
        <dbReference type="SMART" id="SM01192"/>
    </source>
</evidence>
<dbReference type="SMART" id="SM01192">
    <property type="entry name" value="Enolase_C"/>
    <property type="match status" value="1"/>
</dbReference>
<dbReference type="GO" id="GO:0004634">
    <property type="term" value="F:phosphopyruvate hydratase activity"/>
    <property type="evidence" value="ECO:0007669"/>
    <property type="project" value="UniProtKB-EC"/>
</dbReference>
<evidence type="ECO:0000256" key="8">
    <source>
        <dbReference type="ARBA" id="ARBA00023239"/>
    </source>
</evidence>
<evidence type="ECO:0000256" key="2">
    <source>
        <dbReference type="ARBA" id="ARBA00005031"/>
    </source>
</evidence>
<dbReference type="GO" id="GO:0000287">
    <property type="term" value="F:magnesium ion binding"/>
    <property type="evidence" value="ECO:0007669"/>
    <property type="project" value="InterPro"/>
</dbReference>
<dbReference type="InterPro" id="IPR029017">
    <property type="entry name" value="Enolase-like_N"/>
</dbReference>
<dbReference type="FunFam" id="3.20.20.120:FF:000002">
    <property type="entry name" value="Enolase 1"/>
    <property type="match status" value="1"/>
</dbReference>
<dbReference type="SUPFAM" id="SSF51604">
    <property type="entry name" value="Enolase C-terminal domain-like"/>
    <property type="match status" value="1"/>
</dbReference>
<dbReference type="PRINTS" id="PR00148">
    <property type="entry name" value="ENOLASE"/>
</dbReference>
<dbReference type="SFLD" id="SFLDS00001">
    <property type="entry name" value="Enolase"/>
    <property type="match status" value="1"/>
</dbReference>
<accession>Q23DP3</accession>
<dbReference type="InterPro" id="IPR000941">
    <property type="entry name" value="Enolase"/>
</dbReference>
<dbReference type="Gene3D" id="3.20.20.120">
    <property type="entry name" value="Enolase-like C-terminal domain"/>
    <property type="match status" value="1"/>
</dbReference>
<dbReference type="FunFam" id="3.30.390.10:FF:000001">
    <property type="entry name" value="Enolase"/>
    <property type="match status" value="1"/>
</dbReference>
<dbReference type="AlphaFoldDB" id="Q23DP3"/>
<organism evidence="14 15">
    <name type="scientific">Tetrahymena thermophila (strain SB210)</name>
    <dbReference type="NCBI Taxonomy" id="312017"/>
    <lineage>
        <taxon>Eukaryota</taxon>
        <taxon>Sar</taxon>
        <taxon>Alveolata</taxon>
        <taxon>Ciliophora</taxon>
        <taxon>Intramacronucleata</taxon>
        <taxon>Oligohymenophorea</taxon>
        <taxon>Hymenostomatida</taxon>
        <taxon>Tetrahymenina</taxon>
        <taxon>Tetrahymenidae</taxon>
        <taxon>Tetrahymena</taxon>
    </lineage>
</organism>
<evidence type="ECO:0000256" key="6">
    <source>
        <dbReference type="ARBA" id="ARBA00022842"/>
    </source>
</evidence>
<dbReference type="eggNOG" id="KOG2670">
    <property type="taxonomic scope" value="Eukaryota"/>
</dbReference>
<dbReference type="SFLD" id="SFLDG00178">
    <property type="entry name" value="enolase"/>
    <property type="match status" value="1"/>
</dbReference>
<sequence>MLSKLTKNLYMNKPTFGFSSIQNVFAREILDSRGNPTIEAEVVTSKGAFRAAVPSGASTGIYEALELRDGDKKRYLGKGVQKAVNNVNNVIAPALKGKNPAEQEKLDRFMVESLDGSKNQYGWCKSNLGANAILGVSLALARAGAAEKNIPLYQYLGQLAGKKQNKYILPVPSLNVINGGKHAGNKLAMQEFMILPTGATSFKESMQIGCEVYHSLKSVIKKKYGLDATNVGDEGGFAPNILQTRDGLNLLLEAIEKAGHKGKVDIGMDVAASEFWVPEKKVYDLDFKTANNDGSNQLTGEALTNLYQQLVKEYGIVSIEDPFDQDDWAAYANMNALVGKTTQIVGDDLLVTNPTRVKQAIQSKACNALLLKVNQIGSVTESIEASVLSQNAGFGVMVSHRSGETEDTFIADLVVGLATGQIKTGAPCRSERLAKYNQLLRIEQEVGSKAVFAGKSFRNPSNLL</sequence>
<dbReference type="InterPro" id="IPR020811">
    <property type="entry name" value="Enolase_N"/>
</dbReference>
<comment type="subcellular location">
    <subcellularLocation>
        <location evidence="1">Cytoplasm</location>
    </subcellularLocation>
</comment>
<dbReference type="InterPro" id="IPR036849">
    <property type="entry name" value="Enolase-like_C_sf"/>
</dbReference>
<evidence type="ECO:0000256" key="9">
    <source>
        <dbReference type="PIRSR" id="PIRSR001400-1"/>
    </source>
</evidence>
<dbReference type="PIRSF" id="PIRSF001400">
    <property type="entry name" value="Enolase"/>
    <property type="match status" value="1"/>
</dbReference>
<keyword evidence="8" id="KW-0456">Lyase</keyword>
<keyword evidence="5" id="KW-0963">Cytoplasm</keyword>
<evidence type="ECO:0000259" key="13">
    <source>
        <dbReference type="SMART" id="SM01193"/>
    </source>
</evidence>
<dbReference type="CDD" id="cd03313">
    <property type="entry name" value="enolase"/>
    <property type="match status" value="1"/>
</dbReference>
<dbReference type="GO" id="GO:0006096">
    <property type="term" value="P:glycolytic process"/>
    <property type="evidence" value="ECO:0007669"/>
    <property type="project" value="UniProtKB-UniPathway"/>
</dbReference>
<gene>
    <name evidence="14" type="ORF">TTHERM_00046480</name>
</gene>
<feature type="binding site" evidence="10">
    <location>
        <position position="320"/>
    </location>
    <ligand>
        <name>substrate</name>
    </ligand>
</feature>
<dbReference type="SFLD" id="SFLDF00002">
    <property type="entry name" value="enolase"/>
    <property type="match status" value="1"/>
</dbReference>
<evidence type="ECO:0000313" key="15">
    <source>
        <dbReference type="Proteomes" id="UP000009168"/>
    </source>
</evidence>
<dbReference type="STRING" id="312017.Q23DP3"/>
<dbReference type="EC" id="4.2.1.11" evidence="4"/>
<dbReference type="Pfam" id="PF00113">
    <property type="entry name" value="Enolase_C"/>
    <property type="match status" value="1"/>
</dbReference>
<dbReference type="EMBL" id="GG662712">
    <property type="protein sequence ID" value="EAR94453.1"/>
    <property type="molecule type" value="Genomic_DNA"/>
</dbReference>
<comment type="pathway">
    <text evidence="2">Carbohydrate degradation; glycolysis; pyruvate from D-glyceraldehyde 3-phosphate: step 4/5.</text>
</comment>
<reference evidence="15" key="1">
    <citation type="journal article" date="2006" name="PLoS Biol.">
        <title>Macronuclear genome sequence of the ciliate Tetrahymena thermophila, a model eukaryote.</title>
        <authorList>
            <person name="Eisen J.A."/>
            <person name="Coyne R.S."/>
            <person name="Wu M."/>
            <person name="Wu D."/>
            <person name="Thiagarajan M."/>
            <person name="Wortman J.R."/>
            <person name="Badger J.H."/>
            <person name="Ren Q."/>
            <person name="Amedeo P."/>
            <person name="Jones K.M."/>
            <person name="Tallon L.J."/>
            <person name="Delcher A.L."/>
            <person name="Salzberg S.L."/>
            <person name="Silva J.C."/>
            <person name="Haas B.J."/>
            <person name="Majoros W.H."/>
            <person name="Farzad M."/>
            <person name="Carlton J.M."/>
            <person name="Smith R.K. Jr."/>
            <person name="Garg J."/>
            <person name="Pearlman R.E."/>
            <person name="Karrer K.M."/>
            <person name="Sun L."/>
            <person name="Manning G."/>
            <person name="Elde N.C."/>
            <person name="Turkewitz A.P."/>
            <person name="Asai D.J."/>
            <person name="Wilkes D.E."/>
            <person name="Wang Y."/>
            <person name="Cai H."/>
            <person name="Collins K."/>
            <person name="Stewart B.A."/>
            <person name="Lee S.R."/>
            <person name="Wilamowska K."/>
            <person name="Weinberg Z."/>
            <person name="Ruzzo W.L."/>
            <person name="Wloga D."/>
            <person name="Gaertig J."/>
            <person name="Frankel J."/>
            <person name="Tsao C.-C."/>
            <person name="Gorovsky M.A."/>
            <person name="Keeling P.J."/>
            <person name="Waller R.F."/>
            <person name="Patron N.J."/>
            <person name="Cherry J.M."/>
            <person name="Stover N.A."/>
            <person name="Krieger C.J."/>
            <person name="del Toro C."/>
            <person name="Ryder H.F."/>
            <person name="Williamson S.C."/>
            <person name="Barbeau R.A."/>
            <person name="Hamilton E.P."/>
            <person name="Orias E."/>
        </authorList>
    </citation>
    <scope>NUCLEOTIDE SEQUENCE [LARGE SCALE GENOMIC DNA]</scope>
    <source>
        <strain evidence="15">SB210</strain>
    </source>
</reference>
<feature type="active site" description="Proton acceptor" evidence="9">
    <location>
        <position position="372"/>
    </location>
</feature>
<feature type="binding site" evidence="10">
    <location>
        <position position="182"/>
    </location>
    <ligand>
        <name>substrate</name>
    </ligand>
</feature>
<dbReference type="GeneID" id="7832885"/>
<dbReference type="NCBIfam" id="TIGR01060">
    <property type="entry name" value="eno"/>
    <property type="match status" value="1"/>
</dbReference>
<dbReference type="PANTHER" id="PTHR11902">
    <property type="entry name" value="ENOLASE"/>
    <property type="match status" value="1"/>
</dbReference>
<feature type="binding site" evidence="10">
    <location>
        <position position="191"/>
    </location>
    <ligand>
        <name>substrate</name>
    </ligand>
</feature>
<evidence type="ECO:0000256" key="10">
    <source>
        <dbReference type="PIRSR" id="PIRSR001400-2"/>
    </source>
</evidence>
<name>Q23DP3_TETTS</name>
<evidence type="ECO:0000313" key="14">
    <source>
        <dbReference type="EMBL" id="EAR94453.1"/>
    </source>
</evidence>
<feature type="binding site" evidence="10">
    <location>
        <position position="347"/>
    </location>
    <ligand>
        <name>substrate</name>
    </ligand>
</feature>
<comment type="similarity">
    <text evidence="3">Belongs to the enolase family.</text>
</comment>
<proteinExistence type="inferred from homology"/>
<keyword evidence="15" id="KW-1185">Reference proteome</keyword>
<dbReference type="PROSITE" id="PS00164">
    <property type="entry name" value="ENOLASE"/>
    <property type="match status" value="1"/>
</dbReference>
<dbReference type="Proteomes" id="UP000009168">
    <property type="component" value="Unassembled WGS sequence"/>
</dbReference>
<dbReference type="SUPFAM" id="SSF54826">
    <property type="entry name" value="Enolase N-terminal domain-like"/>
    <property type="match status" value="1"/>
</dbReference>
<dbReference type="OrthoDB" id="1739814at2759"/>
<dbReference type="InterPro" id="IPR020809">
    <property type="entry name" value="Enolase_CS"/>
</dbReference>
<comment type="cofactor">
    <cofactor evidence="11">
        <name>Mg(2+)</name>
        <dbReference type="ChEBI" id="CHEBI:18420"/>
    </cofactor>
    <text evidence="11">Mg(2+) is required for catalysis and for stabilizing the dimer.</text>
</comment>
<feature type="active site" description="Proton donor" evidence="9">
    <location>
        <position position="234"/>
    </location>
</feature>
<dbReference type="RefSeq" id="XP_001014643.1">
    <property type="nucleotide sequence ID" value="XM_001014643.2"/>
</dbReference>
<dbReference type="InterPro" id="IPR020810">
    <property type="entry name" value="Enolase_C"/>
</dbReference>
<evidence type="ECO:0000256" key="1">
    <source>
        <dbReference type="ARBA" id="ARBA00004496"/>
    </source>
</evidence>
<keyword evidence="11" id="KW-0479">Metal-binding</keyword>
<dbReference type="HAMAP" id="MF_00318">
    <property type="entry name" value="Enolase"/>
    <property type="match status" value="1"/>
</dbReference>
<feature type="domain" description="Enolase C-terminal TIM barrel" evidence="12">
    <location>
        <begin position="166"/>
        <end position="460"/>
    </location>
</feature>
<evidence type="ECO:0000256" key="3">
    <source>
        <dbReference type="ARBA" id="ARBA00009604"/>
    </source>
</evidence>
<feature type="binding site" evidence="11">
    <location>
        <position position="347"/>
    </location>
    <ligand>
        <name>Mg(2+)</name>
        <dbReference type="ChEBI" id="CHEBI:18420"/>
    </ligand>
</feature>
<dbReference type="SMART" id="SM01193">
    <property type="entry name" value="Enolase_N"/>
    <property type="match status" value="1"/>
</dbReference>
<dbReference type="GO" id="GO:0000015">
    <property type="term" value="C:phosphopyruvate hydratase complex"/>
    <property type="evidence" value="ECO:0007669"/>
    <property type="project" value="InterPro"/>
</dbReference>
<dbReference type="PANTHER" id="PTHR11902:SF1">
    <property type="entry name" value="ENOLASE"/>
    <property type="match status" value="1"/>
</dbReference>
<dbReference type="UniPathway" id="UPA00109">
    <property type="reaction ID" value="UER00187"/>
</dbReference>
<protein>
    <recommendedName>
        <fullName evidence="4">phosphopyruvate hydratase</fullName>
        <ecNumber evidence="4">4.2.1.11</ecNumber>
    </recommendedName>
</protein>